<dbReference type="RefSeq" id="WP_132954149.1">
    <property type="nucleotide sequence ID" value="NZ_CALJUB010000026.1"/>
</dbReference>
<evidence type="ECO:0000313" key="3">
    <source>
        <dbReference type="Proteomes" id="UP000294721"/>
    </source>
</evidence>
<dbReference type="InterPro" id="IPR007435">
    <property type="entry name" value="DUF484"/>
</dbReference>
<dbReference type="InterPro" id="IPR029016">
    <property type="entry name" value="GAF-like_dom_sf"/>
</dbReference>
<evidence type="ECO:0000313" key="4">
    <source>
        <dbReference type="Proteomes" id="UP000829756"/>
    </source>
</evidence>
<accession>A0AAE9GTX9</accession>
<dbReference type="Gene3D" id="3.30.450.40">
    <property type="match status" value="1"/>
</dbReference>
<gene>
    <name evidence="1" type="ORF">EV680_11840</name>
    <name evidence="2" type="ORF">LVJ78_09560</name>
</gene>
<dbReference type="Pfam" id="PF04340">
    <property type="entry name" value="DUF484"/>
    <property type="match status" value="1"/>
</dbReference>
<reference evidence="2" key="2">
    <citation type="submission" date="2021-12" db="EMBL/GenBank/DDBJ databases">
        <authorList>
            <person name="Veyrier F.J."/>
        </authorList>
    </citation>
    <scope>NUCLEOTIDE SEQUENCE</scope>
    <source>
        <strain evidence="2">1258/02</strain>
    </source>
</reference>
<name>A0AAE9GTX9_9NEIS</name>
<dbReference type="AlphaFoldDB" id="A0AAE9GTX9"/>
<dbReference type="EMBL" id="SLXE01000018">
    <property type="protein sequence ID" value="TCP04236.1"/>
    <property type="molecule type" value="Genomic_DNA"/>
</dbReference>
<dbReference type="PANTHER" id="PTHR38765:SF1">
    <property type="entry name" value="DUF484 DOMAIN-CONTAINING PROTEIN"/>
    <property type="match status" value="1"/>
</dbReference>
<proteinExistence type="predicted"/>
<organism evidence="2 4">
    <name type="scientific">Uruburuella suis</name>
    <dbReference type="NCBI Taxonomy" id="252130"/>
    <lineage>
        <taxon>Bacteria</taxon>
        <taxon>Pseudomonadati</taxon>
        <taxon>Pseudomonadota</taxon>
        <taxon>Betaproteobacteria</taxon>
        <taxon>Neisseriales</taxon>
        <taxon>Neisseriaceae</taxon>
        <taxon>Uruburuella</taxon>
    </lineage>
</organism>
<dbReference type="Proteomes" id="UP000829756">
    <property type="component" value="Chromosome"/>
</dbReference>
<sequence>MNKQNVLNFLAENPDFLAEHAETLGVRLRDDKVRSFAQAQLAAAQIKADKMAAQMAQMMAAAEANHATMQRLLALDIALLRANTVAQAVQALYRSLEQDFGLQQYRLVLAAEAQNKAKIPPALCVADERTKAEIAAMEAPMLGSKISPALRTLLPADGKVAESFLQLPVPIGGRTGALLLAADEDVARFGEDLPTEWIVRMAEAVGAVLSRVMGYR</sequence>
<protein>
    <submittedName>
        <fullName evidence="2">DUF484 family protein</fullName>
    </submittedName>
    <submittedName>
        <fullName evidence="1">Uncharacterized protein YigA (DUF484 family)</fullName>
    </submittedName>
</protein>
<reference evidence="2" key="3">
    <citation type="journal article" date="2022" name="Res Sq">
        <title>Evolution of multicellular longitudinally dividing oral cavity symbionts (Neisseriaceae).</title>
        <authorList>
            <person name="Nyongesa S."/>
            <person name="Weber P."/>
            <person name="Bernet E."/>
            <person name="Pullido F."/>
            <person name="Nieckarz M."/>
            <person name="Delaby M."/>
            <person name="Nieves C."/>
            <person name="Viehboeck T."/>
            <person name="Krause N."/>
            <person name="Rivera-Millot A."/>
            <person name="Nakamura A."/>
            <person name="Vischer N."/>
            <person name="VanNieuwenhze M."/>
            <person name="Brun Y."/>
            <person name="Cava F."/>
            <person name="Bulgheresi S."/>
            <person name="Veyrier F."/>
        </authorList>
    </citation>
    <scope>NUCLEOTIDE SEQUENCE</scope>
    <source>
        <strain evidence="2">1258/02</strain>
    </source>
</reference>
<evidence type="ECO:0000313" key="2">
    <source>
        <dbReference type="EMBL" id="UOO78934.1"/>
    </source>
</evidence>
<dbReference type="EMBL" id="CP091507">
    <property type="protein sequence ID" value="UOO78934.1"/>
    <property type="molecule type" value="Genomic_DNA"/>
</dbReference>
<keyword evidence="3" id="KW-1185">Reference proteome</keyword>
<dbReference type="KEGG" id="usu:LVJ78_09560"/>
<dbReference type="PANTHER" id="PTHR38765">
    <property type="entry name" value="DUF484 DOMAIN-CONTAINING PROTEIN"/>
    <property type="match status" value="1"/>
</dbReference>
<dbReference type="Proteomes" id="UP000294721">
    <property type="component" value="Unassembled WGS sequence"/>
</dbReference>
<evidence type="ECO:0000313" key="1">
    <source>
        <dbReference type="EMBL" id="TCP04236.1"/>
    </source>
</evidence>
<reference evidence="1 3" key="1">
    <citation type="submission" date="2019-03" db="EMBL/GenBank/DDBJ databases">
        <title>Genomic Encyclopedia of Type Strains, Phase IV (KMG-IV): sequencing the most valuable type-strain genomes for metagenomic binning, comparative biology and taxonomic classification.</title>
        <authorList>
            <person name="Goeker M."/>
        </authorList>
    </citation>
    <scope>NUCLEOTIDE SEQUENCE [LARGE SCALE GENOMIC DNA]</scope>
    <source>
        <strain evidence="1 3">DSM 17474</strain>
    </source>
</reference>